<keyword evidence="2" id="KW-1185">Reference proteome</keyword>
<accession>A0ACD1IP89</accession>
<evidence type="ECO:0000313" key="1">
    <source>
        <dbReference type="EMBL" id="RAK92330.1"/>
    </source>
</evidence>
<dbReference type="EMBL" id="KZ824539">
    <property type="protein sequence ID" value="RAK92330.1"/>
    <property type="molecule type" value="Genomic_DNA"/>
</dbReference>
<gene>
    <name evidence="1" type="ORF">BO79DRAFT_251620</name>
</gene>
<reference evidence="1" key="1">
    <citation type="submission" date="2018-02" db="EMBL/GenBank/DDBJ databases">
        <title>The genomes of Aspergillus section Nigri reveals drivers in fungal speciation.</title>
        <authorList>
            <consortium name="DOE Joint Genome Institute"/>
            <person name="Vesth T.C."/>
            <person name="Nybo J."/>
            <person name="Theobald S."/>
            <person name="Brandl J."/>
            <person name="Frisvad J.C."/>
            <person name="Nielsen K.F."/>
            <person name="Lyhne E.K."/>
            <person name="Kogle M.E."/>
            <person name="Kuo A."/>
            <person name="Riley R."/>
            <person name="Clum A."/>
            <person name="Nolan M."/>
            <person name="Lipzen A."/>
            <person name="Salamov A."/>
            <person name="Henrissat B."/>
            <person name="Wiebenga A."/>
            <person name="De vries R.P."/>
            <person name="Grigoriev I.V."/>
            <person name="Mortensen U.H."/>
            <person name="Andersen M.R."/>
            <person name="Baker S.E."/>
        </authorList>
    </citation>
    <scope>NUCLEOTIDE SEQUENCE</scope>
    <source>
        <strain evidence="1">CBS 115574</strain>
    </source>
</reference>
<dbReference type="Proteomes" id="UP000249748">
    <property type="component" value="Unassembled WGS sequence"/>
</dbReference>
<keyword evidence="1" id="KW-0378">Hydrolase</keyword>
<protein>
    <submittedName>
        <fullName evidence="1">Glycosyl hydrolase</fullName>
    </submittedName>
</protein>
<evidence type="ECO:0000313" key="2">
    <source>
        <dbReference type="Proteomes" id="UP000249748"/>
    </source>
</evidence>
<proteinExistence type="predicted"/>
<sequence length="644" mass="71428">MRVLVGLQPEEIFAGVVNNQRYAFNMRALLAIHRLLCLFAVFSETNALALRSQDVLAPLSPNAQIPLEDSTDPPSKQLPLPAPEKPSEPIGSISRTYNDLLDALNVMQDDYFQLWQGTWPTSIDWTAAVLGTHVSATLSSLTSTAGDVLSDLLSENASGNHKQPEDITEQYSLGFENLINHYFDQTSAFYFGEDAFAVRNQAFDDMLWVVLGWLENIKFQVLHSDLHYDDPFSPNETTKRLWHGTQFQSPAAHRARVFYGLASGGWDVSLCNGGMIWSPYLTPYKNAITNELYIAASIGMYLYFPGDFIDSPFMGTTLDDENWSDGYPHDPTHLQAAIEGYSWLNASNMTGANGLYGDGFHISGWKSADDPGTRKCDVLNTMVYTYNQGVILSGLRGLWLATGLQQYLSDGHRLVNDVLLATGWPDKGSQQWEGLGRGGVLEDACDSSGSCSQNGQTFKGIFFHHLAEFCRDIRPQELRFLASANRTGDGEDGWQYVYEWHQARCRTYRPWIEHNANAALLTKNGDGKIGEWWGNTTATDVSPLPQGAIDYQNYGAQGEDSEALTGLLRSRGSKGPSEDETLGLDSTRQLQGWGTAPERSGFTERDYAPNDYNDRGRGRTVETQSGGVAVLRALYQWKTTSSLA</sequence>
<organism evidence="1 2">
    <name type="scientific">Aspergillus costaricaensis CBS 115574</name>
    <dbReference type="NCBI Taxonomy" id="1448317"/>
    <lineage>
        <taxon>Eukaryota</taxon>
        <taxon>Fungi</taxon>
        <taxon>Dikarya</taxon>
        <taxon>Ascomycota</taxon>
        <taxon>Pezizomycotina</taxon>
        <taxon>Eurotiomycetes</taxon>
        <taxon>Eurotiomycetidae</taxon>
        <taxon>Eurotiales</taxon>
        <taxon>Aspergillaceae</taxon>
        <taxon>Aspergillus</taxon>
        <taxon>Aspergillus subgen. Circumdati</taxon>
    </lineage>
</organism>
<name>A0ACD1IP89_9EURO</name>